<dbReference type="Pfam" id="PF13193">
    <property type="entry name" value="AMP-binding_C"/>
    <property type="match status" value="1"/>
</dbReference>
<feature type="non-terminal residue" evidence="5">
    <location>
        <position position="210"/>
    </location>
</feature>
<evidence type="ECO:0000256" key="1">
    <source>
        <dbReference type="ARBA" id="ARBA00004275"/>
    </source>
</evidence>
<dbReference type="PANTHER" id="PTHR24096">
    <property type="entry name" value="LONG-CHAIN-FATTY-ACID--COA LIGASE"/>
    <property type="match status" value="1"/>
</dbReference>
<dbReference type="GO" id="GO:0005777">
    <property type="term" value="C:peroxisome"/>
    <property type="evidence" value="ECO:0007669"/>
    <property type="project" value="UniProtKB-SubCell"/>
</dbReference>
<name>A0A023GFL1_AMBTT</name>
<reference evidence="5" key="1">
    <citation type="submission" date="2014-03" db="EMBL/GenBank/DDBJ databases">
        <title>The sialotranscriptome of Amblyomma triste, Amblyomma parvum and Amblyomma cajennense ticks, uncovered by 454-based RNA-seq.</title>
        <authorList>
            <person name="Garcia G.R."/>
            <person name="Gardinassi L.G."/>
            <person name="Ribeiro J.M."/>
            <person name="Anatriello E."/>
            <person name="Ferreira B.R."/>
            <person name="Moreira H.N."/>
            <person name="Mafra C."/>
            <person name="Olegario M.M."/>
            <person name="Szabo P.J."/>
            <person name="Miranda-Santos I.K."/>
            <person name="Maruyama S.R."/>
        </authorList>
    </citation>
    <scope>NUCLEOTIDE SEQUENCE</scope>
    <source>
        <strain evidence="5">Mato Grasso do Sul</strain>
        <tissue evidence="5">Salivary glands</tissue>
    </source>
</reference>
<dbReference type="InterPro" id="IPR000873">
    <property type="entry name" value="AMP-dep_synth/lig_dom"/>
</dbReference>
<comment type="subcellular location">
    <subcellularLocation>
        <location evidence="1">Peroxisome</location>
    </subcellularLocation>
</comment>
<keyword evidence="2" id="KW-0576">Peroxisome</keyword>
<proteinExistence type="evidence at transcript level"/>
<dbReference type="InterPro" id="IPR045851">
    <property type="entry name" value="AMP-bd_C_sf"/>
</dbReference>
<organism evidence="5">
    <name type="scientific">Amblyomma triste</name>
    <name type="common">Neotropical tick</name>
    <dbReference type="NCBI Taxonomy" id="251400"/>
    <lineage>
        <taxon>Eukaryota</taxon>
        <taxon>Metazoa</taxon>
        <taxon>Ecdysozoa</taxon>
        <taxon>Arthropoda</taxon>
        <taxon>Chelicerata</taxon>
        <taxon>Arachnida</taxon>
        <taxon>Acari</taxon>
        <taxon>Parasitiformes</taxon>
        <taxon>Ixodida</taxon>
        <taxon>Ixodoidea</taxon>
        <taxon>Ixodidae</taxon>
        <taxon>Amblyomminae</taxon>
        <taxon>Amblyomma</taxon>
    </lineage>
</organism>
<dbReference type="InterPro" id="IPR042099">
    <property type="entry name" value="ANL_N_sf"/>
</dbReference>
<dbReference type="AlphaFoldDB" id="A0A023GFL1"/>
<feature type="domain" description="AMP-binding enzyme C-terminal" evidence="4">
    <location>
        <begin position="142"/>
        <end position="206"/>
    </location>
</feature>
<dbReference type="SUPFAM" id="SSF56801">
    <property type="entry name" value="Acetyl-CoA synthetase-like"/>
    <property type="match status" value="1"/>
</dbReference>
<dbReference type="Pfam" id="PF00501">
    <property type="entry name" value="AMP-binding"/>
    <property type="match status" value="1"/>
</dbReference>
<dbReference type="Gene3D" id="3.40.50.12780">
    <property type="entry name" value="N-terminal domain of ligase-like"/>
    <property type="match status" value="1"/>
</dbReference>
<evidence type="ECO:0000259" key="4">
    <source>
        <dbReference type="Pfam" id="PF13193"/>
    </source>
</evidence>
<sequence>LLIVPPATISSHVLQSVAKKLRLKGIIQVFGMTEVTGGVTLSVPRHDDFRSVGHPGAFVEIKVVDSHTREALEPFQQGEICVRSPTNFVGYLRRPKETADMYEDGFIRTGDMGYYSPDGRIFVCGRLKELIKCMDQQVAPAELEELLIPDHEVRHAVVVGVPHPHFGEAARAFIVPRRRLQPGSLEEQEEASRLQGLVAAHLAYHKHLHG</sequence>
<protein>
    <submittedName>
        <fullName evidence="5">Putative acyl-coa synthetase ixodes scapularis acyl-coa synthetase</fullName>
    </submittedName>
</protein>
<evidence type="ECO:0000259" key="3">
    <source>
        <dbReference type="Pfam" id="PF00501"/>
    </source>
</evidence>
<dbReference type="EMBL" id="GBBM01002557">
    <property type="protein sequence ID" value="JAC32861.1"/>
    <property type="molecule type" value="mRNA"/>
</dbReference>
<feature type="non-terminal residue" evidence="5">
    <location>
        <position position="1"/>
    </location>
</feature>
<accession>A0A023GFL1</accession>
<dbReference type="PANTHER" id="PTHR24096:SF422">
    <property type="entry name" value="BCDNA.GH02901"/>
    <property type="match status" value="1"/>
</dbReference>
<dbReference type="GO" id="GO:0016405">
    <property type="term" value="F:CoA-ligase activity"/>
    <property type="evidence" value="ECO:0007669"/>
    <property type="project" value="TreeGrafter"/>
</dbReference>
<feature type="domain" description="AMP-dependent synthetase/ligase" evidence="3">
    <location>
        <begin position="8"/>
        <end position="92"/>
    </location>
</feature>
<dbReference type="InterPro" id="IPR025110">
    <property type="entry name" value="AMP-bd_C"/>
</dbReference>
<evidence type="ECO:0000256" key="2">
    <source>
        <dbReference type="ARBA" id="ARBA00023140"/>
    </source>
</evidence>
<dbReference type="Gene3D" id="3.30.300.30">
    <property type="match status" value="1"/>
</dbReference>
<evidence type="ECO:0000313" key="5">
    <source>
        <dbReference type="EMBL" id="JAC32861.1"/>
    </source>
</evidence>